<dbReference type="PANTHER" id="PTHR44154:SF1">
    <property type="entry name" value="QUINONE OXIDOREDUCTASE"/>
    <property type="match status" value="1"/>
</dbReference>
<dbReference type="EC" id="1.6.5.5" evidence="7"/>
<dbReference type="InterPro" id="IPR020843">
    <property type="entry name" value="ER"/>
</dbReference>
<dbReference type="EMBL" id="JH109153">
    <property type="protein sequence ID" value="EGW21199.1"/>
    <property type="molecule type" value="Genomic_DNA"/>
</dbReference>
<dbReference type="GO" id="GO:0003723">
    <property type="term" value="F:RNA binding"/>
    <property type="evidence" value="ECO:0007669"/>
    <property type="project" value="UniProtKB-KW"/>
</dbReference>
<evidence type="ECO:0000313" key="8">
    <source>
        <dbReference type="Proteomes" id="UP000004664"/>
    </source>
</evidence>
<dbReference type="Gene3D" id="3.40.50.720">
    <property type="entry name" value="NAD(P)-binding Rossmann-like Domain"/>
    <property type="match status" value="1"/>
</dbReference>
<dbReference type="HOGENOM" id="CLU_026673_3_3_6"/>
<dbReference type="eggNOG" id="COG0604">
    <property type="taxonomic scope" value="Bacteria"/>
</dbReference>
<dbReference type="SUPFAM" id="SSF51735">
    <property type="entry name" value="NAD(P)-binding Rossmann-fold domains"/>
    <property type="match status" value="1"/>
</dbReference>
<reference evidence="7 8" key="1">
    <citation type="submission" date="2011-06" db="EMBL/GenBank/DDBJ databases">
        <title>Genomic sequence of Methylobacter tundripaludum SV96.</title>
        <authorList>
            <consortium name="US DOE Joint Genome Institute"/>
            <person name="Lucas S."/>
            <person name="Han J."/>
            <person name="Lapidus A."/>
            <person name="Cheng J.-F."/>
            <person name="Goodwin L."/>
            <person name="Pitluck S."/>
            <person name="Held B."/>
            <person name="Detter J.C."/>
            <person name="Han C."/>
            <person name="Tapia R."/>
            <person name="Land M."/>
            <person name="Hauser L."/>
            <person name="Kyrpides N."/>
            <person name="Ivanova N."/>
            <person name="Ovchinnikova G."/>
            <person name="Pagani I."/>
            <person name="Klotz M.G."/>
            <person name="Dispirito A.A."/>
            <person name="Murrell J.C."/>
            <person name="Dunfield P."/>
            <person name="Kalyuzhnaya M.G."/>
            <person name="Svenning M."/>
            <person name="Trotsenko Y.A."/>
            <person name="Stein L.Y."/>
            <person name="Woyke T."/>
        </authorList>
    </citation>
    <scope>NUCLEOTIDE SEQUENCE [LARGE SCALE GENOMIC DNA]</scope>
    <source>
        <strain evidence="8">ATCC BAA-1195 / DSM 17260 / SV96</strain>
    </source>
</reference>
<evidence type="ECO:0000256" key="4">
    <source>
        <dbReference type="ARBA" id="ARBA00022857"/>
    </source>
</evidence>
<dbReference type="RefSeq" id="WP_006893704.1">
    <property type="nucleotide sequence ID" value="NZ_JH109153.1"/>
</dbReference>
<evidence type="ECO:0000259" key="6">
    <source>
        <dbReference type="SMART" id="SM00829"/>
    </source>
</evidence>
<comment type="subcellular location">
    <subcellularLocation>
        <location evidence="1">Cytoplasm</location>
    </subcellularLocation>
</comment>
<evidence type="ECO:0000256" key="3">
    <source>
        <dbReference type="ARBA" id="ARBA00022490"/>
    </source>
</evidence>
<dbReference type="GO" id="GO:0005737">
    <property type="term" value="C:cytoplasm"/>
    <property type="evidence" value="ECO:0007669"/>
    <property type="project" value="UniProtKB-SubCell"/>
</dbReference>
<accession>G3IYH7</accession>
<dbReference type="GO" id="GO:0008270">
    <property type="term" value="F:zinc ion binding"/>
    <property type="evidence" value="ECO:0007669"/>
    <property type="project" value="InterPro"/>
</dbReference>
<organism evidence="7 8">
    <name type="scientific">Methylobacter tundripaludum (strain ATCC BAA-1195 / DSM 17260 / SV96)</name>
    <dbReference type="NCBI Taxonomy" id="697282"/>
    <lineage>
        <taxon>Bacteria</taxon>
        <taxon>Pseudomonadati</taxon>
        <taxon>Pseudomonadota</taxon>
        <taxon>Gammaproteobacteria</taxon>
        <taxon>Methylococcales</taxon>
        <taxon>Methylococcaceae</taxon>
        <taxon>Methylobacter</taxon>
    </lineage>
</organism>
<dbReference type="STRING" id="697282.Mettu_4361"/>
<dbReference type="PANTHER" id="PTHR44154">
    <property type="entry name" value="QUINONE OXIDOREDUCTASE"/>
    <property type="match status" value="1"/>
</dbReference>
<dbReference type="OrthoDB" id="9785812at2"/>
<dbReference type="Pfam" id="PF13602">
    <property type="entry name" value="ADH_zinc_N_2"/>
    <property type="match status" value="1"/>
</dbReference>
<dbReference type="PROSITE" id="PS01162">
    <property type="entry name" value="QOR_ZETA_CRYSTAL"/>
    <property type="match status" value="1"/>
</dbReference>
<dbReference type="InterPro" id="IPR013154">
    <property type="entry name" value="ADH-like_N"/>
</dbReference>
<dbReference type="InterPro" id="IPR011032">
    <property type="entry name" value="GroES-like_sf"/>
</dbReference>
<dbReference type="SUPFAM" id="SSF50129">
    <property type="entry name" value="GroES-like"/>
    <property type="match status" value="1"/>
</dbReference>
<dbReference type="Proteomes" id="UP000004664">
    <property type="component" value="Unassembled WGS sequence"/>
</dbReference>
<gene>
    <name evidence="7" type="ORF">Mettu_4361</name>
</gene>
<keyword evidence="3" id="KW-0963">Cytoplasm</keyword>
<dbReference type="Pfam" id="PF08240">
    <property type="entry name" value="ADH_N"/>
    <property type="match status" value="1"/>
</dbReference>
<dbReference type="AlphaFoldDB" id="G3IYH7"/>
<dbReference type="Gene3D" id="3.90.180.10">
    <property type="entry name" value="Medium-chain alcohol dehydrogenases, catalytic domain"/>
    <property type="match status" value="1"/>
</dbReference>
<dbReference type="InterPro" id="IPR036291">
    <property type="entry name" value="NAD(P)-bd_dom_sf"/>
</dbReference>
<feature type="domain" description="Enoyl reductase (ER)" evidence="6">
    <location>
        <begin position="10"/>
        <end position="328"/>
    </location>
</feature>
<dbReference type="InterPro" id="IPR002364">
    <property type="entry name" value="Quin_OxRdtase/zeta-crystal_CS"/>
</dbReference>
<evidence type="ECO:0000256" key="5">
    <source>
        <dbReference type="ARBA" id="ARBA00022884"/>
    </source>
</evidence>
<comment type="subunit">
    <text evidence="2">Homotetramer.</text>
</comment>
<protein>
    <submittedName>
        <fullName evidence="7">NADPH:quinone reductase</fullName>
        <ecNumber evidence="7">1.6.5.5</ecNumber>
    </submittedName>
</protein>
<sequence length="330" mass="35276">MKAIMMTAIGNPDVLELHDIDEPEISTATQVKVRLKAAGVNPVDTKIRHSGLLYDHPLPVVLGCDGAGEVIETGSAVSQFKPGDKVWFCHGGLGREQGNYAEYTVLDQRWVSLMPQTCSFAEAAALPLVLITAWGGLFDRGGLQAGQTVLIHAGAGGVGHVAIQLAKLKGARVIATVRSEQKAEFVKAMGADEVILYTQDGLADAVNELTGGKGADLVFDTVGAEVFKASIPATAHFGRLVTLLDPGELSLAEARMRNLLIGFELMLTPMLRDLPEARDKHVEILKQCAQWVDRGLLKTHISKQLPLAEAAKAHELIETGHSTGKIVLTV</sequence>
<proteinExistence type="predicted"/>
<dbReference type="GO" id="GO:0003960">
    <property type="term" value="F:quinone reductase (NADPH) activity"/>
    <property type="evidence" value="ECO:0007669"/>
    <property type="project" value="UniProtKB-EC"/>
</dbReference>
<keyword evidence="5" id="KW-0694">RNA-binding</keyword>
<keyword evidence="4" id="KW-0521">NADP</keyword>
<dbReference type="SMART" id="SM00829">
    <property type="entry name" value="PKS_ER"/>
    <property type="match status" value="1"/>
</dbReference>
<dbReference type="InterPro" id="IPR051603">
    <property type="entry name" value="Zinc-ADH_QOR/CCCR"/>
</dbReference>
<evidence type="ECO:0000256" key="2">
    <source>
        <dbReference type="ARBA" id="ARBA00011881"/>
    </source>
</evidence>
<name>G3IYH7_METTV</name>
<keyword evidence="8" id="KW-1185">Reference proteome</keyword>
<keyword evidence="7" id="KW-0560">Oxidoreductase</keyword>
<evidence type="ECO:0000256" key="1">
    <source>
        <dbReference type="ARBA" id="ARBA00004496"/>
    </source>
</evidence>
<dbReference type="CDD" id="cd08272">
    <property type="entry name" value="MDR6"/>
    <property type="match status" value="1"/>
</dbReference>
<evidence type="ECO:0000313" key="7">
    <source>
        <dbReference type="EMBL" id="EGW21199.1"/>
    </source>
</evidence>